<feature type="domain" description="4Fe-4S ferredoxin-type" evidence="4">
    <location>
        <begin position="31"/>
        <end position="59"/>
    </location>
</feature>
<evidence type="ECO:0000259" key="4">
    <source>
        <dbReference type="PROSITE" id="PS51379"/>
    </source>
</evidence>
<keyword evidence="1" id="KW-0479">Metal-binding</keyword>
<keyword evidence="6" id="KW-1185">Reference proteome</keyword>
<dbReference type="CDD" id="cd16373">
    <property type="entry name" value="DMSOR_beta_like"/>
    <property type="match status" value="1"/>
</dbReference>
<accession>D3P987</accession>
<evidence type="ECO:0000256" key="1">
    <source>
        <dbReference type="ARBA" id="ARBA00022723"/>
    </source>
</evidence>
<dbReference type="EMBL" id="AP011529">
    <property type="protein sequence ID" value="BAI81277.1"/>
    <property type="molecule type" value="Genomic_DNA"/>
</dbReference>
<dbReference type="GO" id="GO:0046872">
    <property type="term" value="F:metal ion binding"/>
    <property type="evidence" value="ECO:0007669"/>
    <property type="project" value="UniProtKB-KW"/>
</dbReference>
<sequence length="253" mass="29227">MDKKKLQKFFNTNPFKGFFKKNRLRPPGAVEEPKFMELCIRCARCIEVCPYDSIKRADIFERLQIGTPYIFAEEKGCYLCMKCPSVCPTGALDNNLKEPEKVEMGIAVINQETCLNFKYYLDEEKGVTEEGLLCSFCYDSCPLRDRAIVMEHFILPVITDECVGCGVCTEKCPTTPKSVNIIPKGMEQKELAGFYYRKLRINAQKKSSKIKEEYENKTESEVKKKENISSFGVKPEFKNNFEPMDTIDEWEEQ</sequence>
<dbReference type="InterPro" id="IPR017896">
    <property type="entry name" value="4Fe4S_Fe-S-bd"/>
</dbReference>
<dbReference type="PANTHER" id="PTHR43122">
    <property type="entry name" value="FERREDOXIN SUBUNIT OF PYRUVATE:FLAVODOXIN OXIDOREDUCTASE-RELATED"/>
    <property type="match status" value="1"/>
</dbReference>
<dbReference type="STRING" id="639282.DEFDS_1822"/>
<dbReference type="Pfam" id="PF13237">
    <property type="entry name" value="Fer4_10"/>
    <property type="match status" value="1"/>
</dbReference>
<dbReference type="AlphaFoldDB" id="D3P987"/>
<evidence type="ECO:0000256" key="3">
    <source>
        <dbReference type="ARBA" id="ARBA00023014"/>
    </source>
</evidence>
<evidence type="ECO:0000313" key="6">
    <source>
        <dbReference type="Proteomes" id="UP000001520"/>
    </source>
</evidence>
<dbReference type="SUPFAM" id="SSF54862">
    <property type="entry name" value="4Fe-4S ferredoxins"/>
    <property type="match status" value="1"/>
</dbReference>
<organism evidence="5 6">
    <name type="scientific">Deferribacter desulfuricans (strain DSM 14783 / JCM 11476 / NBRC 101012 / SSM1)</name>
    <dbReference type="NCBI Taxonomy" id="639282"/>
    <lineage>
        <taxon>Bacteria</taxon>
        <taxon>Pseudomonadati</taxon>
        <taxon>Deferribacterota</taxon>
        <taxon>Deferribacteres</taxon>
        <taxon>Deferribacterales</taxon>
        <taxon>Deferribacteraceae</taxon>
        <taxon>Deferribacter</taxon>
    </lineage>
</organism>
<dbReference type="Gene3D" id="3.30.70.20">
    <property type="match status" value="2"/>
</dbReference>
<proteinExistence type="predicted"/>
<evidence type="ECO:0000256" key="2">
    <source>
        <dbReference type="ARBA" id="ARBA00023004"/>
    </source>
</evidence>
<feature type="domain" description="4Fe-4S ferredoxin-type" evidence="4">
    <location>
        <begin position="153"/>
        <end position="184"/>
    </location>
</feature>
<reference evidence="5 6" key="1">
    <citation type="journal article" date="2010" name="DNA Res.">
        <title>Bacterial lifestyle in a deep-sea hydrothermal vent chimney revealed by the genome sequence of the thermophilic bacterium Deferribacter desulfuricans SSM1.</title>
        <authorList>
            <person name="Takaki Y."/>
            <person name="Shimamura S."/>
            <person name="Nakagawa S."/>
            <person name="Fukuhara Y."/>
            <person name="Horikawa H."/>
            <person name="Ankai A."/>
            <person name="Harada T."/>
            <person name="Hosoyama A."/>
            <person name="Oguchi A."/>
            <person name="Fukui S."/>
            <person name="Fujita N."/>
            <person name="Takami H."/>
            <person name="Takai K."/>
        </authorList>
    </citation>
    <scope>NUCLEOTIDE SEQUENCE [LARGE SCALE GENOMIC DNA]</scope>
    <source>
        <strain evidence="6">DSM 14783 / JCM 11476 / NBRC 101012 / SSM1</strain>
    </source>
</reference>
<dbReference type="HOGENOM" id="CLU_077329_0_1_0"/>
<dbReference type="InterPro" id="IPR017900">
    <property type="entry name" value="4Fe4S_Fe_S_CS"/>
</dbReference>
<dbReference type="PROSITE" id="PS00198">
    <property type="entry name" value="4FE4S_FER_1"/>
    <property type="match status" value="1"/>
</dbReference>
<evidence type="ECO:0000313" key="5">
    <source>
        <dbReference type="EMBL" id="BAI81277.1"/>
    </source>
</evidence>
<keyword evidence="2" id="KW-0408">Iron</keyword>
<dbReference type="Proteomes" id="UP000001520">
    <property type="component" value="Chromosome"/>
</dbReference>
<dbReference type="PROSITE" id="PS51379">
    <property type="entry name" value="4FE4S_FER_2"/>
    <property type="match status" value="3"/>
</dbReference>
<keyword evidence="3" id="KW-0411">Iron-sulfur</keyword>
<dbReference type="Pfam" id="PF12838">
    <property type="entry name" value="Fer4_7"/>
    <property type="match status" value="1"/>
</dbReference>
<dbReference type="RefSeq" id="WP_013008522.1">
    <property type="nucleotide sequence ID" value="NC_013939.1"/>
</dbReference>
<feature type="domain" description="4Fe-4S ferredoxin-type" evidence="4">
    <location>
        <begin position="66"/>
        <end position="97"/>
    </location>
</feature>
<dbReference type="OrthoDB" id="9808559at2"/>
<dbReference type="eggNOG" id="COG0437">
    <property type="taxonomic scope" value="Bacteria"/>
</dbReference>
<name>D3P987_DEFDS</name>
<dbReference type="GO" id="GO:0051536">
    <property type="term" value="F:iron-sulfur cluster binding"/>
    <property type="evidence" value="ECO:0007669"/>
    <property type="project" value="UniProtKB-KW"/>
</dbReference>
<gene>
    <name evidence="5" type="ordered locus">DEFDS_1822</name>
</gene>
<dbReference type="KEGG" id="ddf:DEFDS_1822"/>
<dbReference type="PANTHER" id="PTHR43122:SF1">
    <property type="entry name" value="IRON-SULFUR-BINDING PROTEIN"/>
    <property type="match status" value="1"/>
</dbReference>
<protein>
    <submittedName>
        <fullName evidence="5">Periplasmic nitrate reductase NapG</fullName>
    </submittedName>
</protein>